<keyword evidence="4" id="KW-1185">Reference proteome</keyword>
<feature type="compositionally biased region" description="Basic and acidic residues" evidence="1">
    <location>
        <begin position="133"/>
        <end position="142"/>
    </location>
</feature>
<organism evidence="3 4">
    <name type="scientific">Hymenochirus boettgeri</name>
    <name type="common">Congo dwarf clawed frog</name>
    <dbReference type="NCBI Taxonomy" id="247094"/>
    <lineage>
        <taxon>Eukaryota</taxon>
        <taxon>Metazoa</taxon>
        <taxon>Chordata</taxon>
        <taxon>Craniata</taxon>
        <taxon>Vertebrata</taxon>
        <taxon>Euteleostomi</taxon>
        <taxon>Amphibia</taxon>
        <taxon>Batrachia</taxon>
        <taxon>Anura</taxon>
        <taxon>Pipoidea</taxon>
        <taxon>Pipidae</taxon>
        <taxon>Pipinae</taxon>
        <taxon>Hymenochirus</taxon>
    </lineage>
</organism>
<proteinExistence type="predicted"/>
<evidence type="ECO:0000256" key="1">
    <source>
        <dbReference type="SAM" id="MobiDB-lite"/>
    </source>
</evidence>
<feature type="compositionally biased region" description="Acidic residues" evidence="1">
    <location>
        <begin position="119"/>
        <end position="132"/>
    </location>
</feature>
<comment type="caution">
    <text evidence="3">The sequence shown here is derived from an EMBL/GenBank/DDBJ whole genome shotgun (WGS) entry which is preliminary data.</text>
</comment>
<accession>A0A8T2IX05</accession>
<feature type="chain" id="PRO_5035911685" evidence="2">
    <location>
        <begin position="24"/>
        <end position="142"/>
    </location>
</feature>
<dbReference type="EMBL" id="JAACNH010000008">
    <property type="protein sequence ID" value="KAG8435604.1"/>
    <property type="molecule type" value="Genomic_DNA"/>
</dbReference>
<keyword evidence="2" id="KW-0732">Signal</keyword>
<feature type="signal peptide" evidence="2">
    <location>
        <begin position="1"/>
        <end position="23"/>
    </location>
</feature>
<dbReference type="Proteomes" id="UP000812440">
    <property type="component" value="Chromosome 7"/>
</dbReference>
<evidence type="ECO:0000313" key="3">
    <source>
        <dbReference type="EMBL" id="KAG8435604.1"/>
    </source>
</evidence>
<feature type="region of interest" description="Disordered" evidence="1">
    <location>
        <begin position="118"/>
        <end position="142"/>
    </location>
</feature>
<evidence type="ECO:0000256" key="2">
    <source>
        <dbReference type="SAM" id="SignalP"/>
    </source>
</evidence>
<protein>
    <submittedName>
        <fullName evidence="3">Uncharacterized protein</fullName>
    </submittedName>
</protein>
<dbReference type="AlphaFoldDB" id="A0A8T2IX05"/>
<evidence type="ECO:0000313" key="4">
    <source>
        <dbReference type="Proteomes" id="UP000812440"/>
    </source>
</evidence>
<sequence>MAGVCRIFFFTLVVSCLVQKDSCYVCENPSQEISQIFPLIDTFVNTAVEFVNDPESTKNAESFKDKSKECVCSIDSKTALMVGVSIQSGINMVTNGTLSKDDVIGILNSDPNDLLQTAEEYDDENVYSDEDKENLSGEETKD</sequence>
<reference evidence="3" key="1">
    <citation type="thesis" date="2020" institute="ProQuest LLC" country="789 East Eisenhower Parkway, Ann Arbor, MI, USA">
        <title>Comparative Genomics and Chromosome Evolution.</title>
        <authorList>
            <person name="Mudd A.B."/>
        </authorList>
    </citation>
    <scope>NUCLEOTIDE SEQUENCE</scope>
    <source>
        <strain evidence="3">Female2</strain>
        <tissue evidence="3">Blood</tissue>
    </source>
</reference>
<name>A0A8T2IX05_9PIPI</name>
<gene>
    <name evidence="3" type="ORF">GDO86_013518</name>
</gene>